<dbReference type="PROSITE" id="PS50208">
    <property type="entry name" value="CASPASE_P20"/>
    <property type="match status" value="1"/>
</dbReference>
<dbReference type="PANTHER" id="PTHR22576:SF41">
    <property type="entry name" value="CASPASE 14, APOPTOSIS-RELATED CYSTEINE PEPTIDASE"/>
    <property type="match status" value="1"/>
</dbReference>
<dbReference type="InterPro" id="IPR052039">
    <property type="entry name" value="Caspase-related_regulators"/>
</dbReference>
<dbReference type="InterPro" id="IPR033139">
    <property type="entry name" value="Caspase_cys_AS"/>
</dbReference>
<dbReference type="InterPro" id="IPR029030">
    <property type="entry name" value="Caspase-like_dom_sf"/>
</dbReference>
<evidence type="ECO:0000313" key="7">
    <source>
        <dbReference type="Proteomes" id="UP000075903"/>
    </source>
</evidence>
<protein>
    <recommendedName>
        <fullName evidence="8">Caspase family p20 domain-containing protein</fullName>
    </recommendedName>
</protein>
<dbReference type="VEuPathDB" id="VectorBase:AMEM000508"/>
<feature type="compositionally biased region" description="Basic and acidic residues" evidence="3">
    <location>
        <begin position="7"/>
        <end position="19"/>
    </location>
</feature>
<feature type="domain" description="Caspase family p10" evidence="4">
    <location>
        <begin position="263"/>
        <end position="306"/>
    </location>
</feature>
<dbReference type="InterPro" id="IPR015917">
    <property type="entry name" value="Pept_C14A"/>
</dbReference>
<evidence type="ECO:0000259" key="5">
    <source>
        <dbReference type="PROSITE" id="PS50208"/>
    </source>
</evidence>
<evidence type="ECO:0008006" key="8">
    <source>
        <dbReference type="Google" id="ProtNLM"/>
    </source>
</evidence>
<dbReference type="VEuPathDB" id="VectorBase:AMEM21_015999"/>
<reference evidence="6" key="1">
    <citation type="submission" date="2020-05" db="UniProtKB">
        <authorList>
            <consortium name="EnsemblMetazoa"/>
        </authorList>
    </citation>
    <scope>IDENTIFICATION</scope>
    <source>
        <strain evidence="6">MAF</strain>
    </source>
</reference>
<name>A0A182UMP4_ANOME</name>
<dbReference type="SMART" id="SM00115">
    <property type="entry name" value="CASc"/>
    <property type="match status" value="1"/>
</dbReference>
<sequence>MGCAGSKHQEPKKEKKKSTTEIVTDARATSTSALLVTKETKVTHQVHRTITSRSNNARTSQTITTAANTTTTTNLPTRTYTPVYERPTLTRSVDASRPFSYLQPAANFQANALSLASRNTTQPVKSRTYDLSKNAYVLVFHHDQFKNPTNNREGSANDLKQIKEFCQHYRCDRLDINENKTKDEVKRKLGEISRKDFTNNSCLMVFIMSHGSANDTIMANDGLFYWFQDDVVEYCTSNRTLNDKPKLFVLQACRGEATMVADATSSISYKGDIIIFQSSYQGAVSYRDTQNGSFFMQAFLRLAHEHNSESIVKINPLLNQEFTNNKIQQTPTLMTTLRKDLILRHLLK</sequence>
<dbReference type="STRING" id="30066.A0A182UMP4"/>
<dbReference type="SUPFAM" id="SSF52129">
    <property type="entry name" value="Caspase-like"/>
    <property type="match status" value="1"/>
</dbReference>
<dbReference type="GeneID" id="121599887"/>
<dbReference type="InterPro" id="IPR011600">
    <property type="entry name" value="Pept_C14_caspase"/>
</dbReference>
<evidence type="ECO:0000313" key="6">
    <source>
        <dbReference type="EnsemblMetazoa" id="AMEM000508-PA"/>
    </source>
</evidence>
<dbReference type="InterPro" id="IPR002138">
    <property type="entry name" value="Pept_C14_p10"/>
</dbReference>
<comment type="similarity">
    <text evidence="1 2">Belongs to the peptidase C14A family.</text>
</comment>
<evidence type="ECO:0000259" key="4">
    <source>
        <dbReference type="PROSITE" id="PS50207"/>
    </source>
</evidence>
<feature type="region of interest" description="Disordered" evidence="3">
    <location>
        <begin position="1"/>
        <end position="22"/>
    </location>
</feature>
<feature type="domain" description="Caspase family p20" evidence="5">
    <location>
        <begin position="133"/>
        <end position="257"/>
    </location>
</feature>
<dbReference type="PROSITE" id="PS50207">
    <property type="entry name" value="CASPASE_P10"/>
    <property type="match status" value="1"/>
</dbReference>
<evidence type="ECO:0000256" key="2">
    <source>
        <dbReference type="RuleBase" id="RU003971"/>
    </source>
</evidence>
<evidence type="ECO:0000256" key="1">
    <source>
        <dbReference type="ARBA" id="ARBA00010134"/>
    </source>
</evidence>
<dbReference type="InterPro" id="IPR001309">
    <property type="entry name" value="Pept_C14_p20"/>
</dbReference>
<dbReference type="PROSITE" id="PS01122">
    <property type="entry name" value="CASPASE_CYS"/>
    <property type="match status" value="1"/>
</dbReference>
<dbReference type="Gene3D" id="3.40.50.1460">
    <property type="match status" value="1"/>
</dbReference>
<dbReference type="Proteomes" id="UP000075903">
    <property type="component" value="Unassembled WGS sequence"/>
</dbReference>
<dbReference type="PRINTS" id="PR00376">
    <property type="entry name" value="IL1BCENZYME"/>
</dbReference>
<dbReference type="EnsemblMetazoa" id="AMEM000508-RA">
    <property type="protein sequence ID" value="AMEM000508-PA"/>
    <property type="gene ID" value="AMEM000508"/>
</dbReference>
<dbReference type="PANTHER" id="PTHR22576">
    <property type="entry name" value="MUCOSA ASSOCIATED LYMPHOID TISSUE LYMPHOMA TRANSLOCATION PROTEIN 1/PARACASPASE"/>
    <property type="match status" value="1"/>
</dbReference>
<proteinExistence type="inferred from homology"/>
<evidence type="ECO:0000256" key="3">
    <source>
        <dbReference type="SAM" id="MobiDB-lite"/>
    </source>
</evidence>
<dbReference type="GO" id="GO:0006508">
    <property type="term" value="P:proteolysis"/>
    <property type="evidence" value="ECO:0007669"/>
    <property type="project" value="InterPro"/>
</dbReference>
<dbReference type="Pfam" id="PF00656">
    <property type="entry name" value="Peptidase_C14"/>
    <property type="match status" value="1"/>
</dbReference>
<organism evidence="6 7">
    <name type="scientific">Anopheles merus</name>
    <name type="common">Mosquito</name>
    <dbReference type="NCBI Taxonomy" id="30066"/>
    <lineage>
        <taxon>Eukaryota</taxon>
        <taxon>Metazoa</taxon>
        <taxon>Ecdysozoa</taxon>
        <taxon>Arthropoda</taxon>
        <taxon>Hexapoda</taxon>
        <taxon>Insecta</taxon>
        <taxon>Pterygota</taxon>
        <taxon>Neoptera</taxon>
        <taxon>Endopterygota</taxon>
        <taxon>Diptera</taxon>
        <taxon>Nematocera</taxon>
        <taxon>Culicoidea</taxon>
        <taxon>Culicidae</taxon>
        <taxon>Anophelinae</taxon>
        <taxon>Anopheles</taxon>
    </lineage>
</organism>
<dbReference type="AlphaFoldDB" id="A0A182UMP4"/>
<dbReference type="RefSeq" id="XP_041783936.1">
    <property type="nucleotide sequence ID" value="XM_041928002.1"/>
</dbReference>
<accession>A0A182UMP4</accession>
<dbReference type="KEGG" id="amer:121599887"/>
<keyword evidence="7" id="KW-1185">Reference proteome</keyword>
<dbReference type="GO" id="GO:0004197">
    <property type="term" value="F:cysteine-type endopeptidase activity"/>
    <property type="evidence" value="ECO:0007669"/>
    <property type="project" value="InterPro"/>
</dbReference>